<dbReference type="SUPFAM" id="SSF57845">
    <property type="entry name" value="B-box zinc-binding domain"/>
    <property type="match status" value="1"/>
</dbReference>
<proteinExistence type="predicted"/>
<dbReference type="PROSITE" id="PS50119">
    <property type="entry name" value="ZF_BBOX"/>
    <property type="match status" value="1"/>
</dbReference>
<evidence type="ECO:0000313" key="9">
    <source>
        <dbReference type="Proteomes" id="UP001519460"/>
    </source>
</evidence>
<evidence type="ECO:0000259" key="7">
    <source>
        <dbReference type="PROSITE" id="PS50119"/>
    </source>
</evidence>
<dbReference type="PROSITE" id="PS00518">
    <property type="entry name" value="ZF_RING_1"/>
    <property type="match status" value="1"/>
</dbReference>
<dbReference type="InterPro" id="IPR013083">
    <property type="entry name" value="Znf_RING/FYVE/PHD"/>
</dbReference>
<dbReference type="AlphaFoldDB" id="A0ABD0J2N8"/>
<feature type="non-terminal residue" evidence="8">
    <location>
        <position position="1"/>
    </location>
</feature>
<dbReference type="Pfam" id="PF13445">
    <property type="entry name" value="zf-RING_UBOX"/>
    <property type="match status" value="1"/>
</dbReference>
<reference evidence="8 9" key="1">
    <citation type="journal article" date="2023" name="Sci. Data">
        <title>Genome assembly of the Korean intertidal mud-creeper Batillaria attramentaria.</title>
        <authorList>
            <person name="Patra A.K."/>
            <person name="Ho P.T."/>
            <person name="Jun S."/>
            <person name="Lee S.J."/>
            <person name="Kim Y."/>
            <person name="Won Y.J."/>
        </authorList>
    </citation>
    <scope>NUCLEOTIDE SEQUENCE [LARGE SCALE GENOMIC DNA]</scope>
    <source>
        <strain evidence="8">Wonlab-2016</strain>
    </source>
</reference>
<dbReference type="InterPro" id="IPR017907">
    <property type="entry name" value="Znf_RING_CS"/>
</dbReference>
<feature type="domain" description="RING-type" evidence="6">
    <location>
        <begin position="105"/>
        <end position="166"/>
    </location>
</feature>
<dbReference type="Gene3D" id="3.30.160.60">
    <property type="entry name" value="Classic Zinc Finger"/>
    <property type="match status" value="1"/>
</dbReference>
<evidence type="ECO:0000256" key="3">
    <source>
        <dbReference type="ARBA" id="ARBA00022833"/>
    </source>
</evidence>
<dbReference type="PANTHER" id="PTHR25462:SF296">
    <property type="entry name" value="MEIOTIC P26, ISOFORM F"/>
    <property type="match status" value="1"/>
</dbReference>
<evidence type="ECO:0000256" key="5">
    <source>
        <dbReference type="SAM" id="MobiDB-lite"/>
    </source>
</evidence>
<dbReference type="EMBL" id="JACVVK020000726">
    <property type="protein sequence ID" value="KAK7451816.1"/>
    <property type="molecule type" value="Genomic_DNA"/>
</dbReference>
<evidence type="ECO:0000313" key="8">
    <source>
        <dbReference type="EMBL" id="KAK7451816.1"/>
    </source>
</evidence>
<dbReference type="InterPro" id="IPR001841">
    <property type="entry name" value="Znf_RING"/>
</dbReference>
<name>A0ABD0J2N8_9CAEN</name>
<dbReference type="Pfam" id="PF00643">
    <property type="entry name" value="zf-B_box"/>
    <property type="match status" value="1"/>
</dbReference>
<evidence type="ECO:0000256" key="1">
    <source>
        <dbReference type="ARBA" id="ARBA00022723"/>
    </source>
</evidence>
<dbReference type="GO" id="GO:0008270">
    <property type="term" value="F:zinc ion binding"/>
    <property type="evidence" value="ECO:0007669"/>
    <property type="project" value="UniProtKB-KW"/>
</dbReference>
<keyword evidence="1" id="KW-0479">Metal-binding</keyword>
<dbReference type="SUPFAM" id="SSF57850">
    <property type="entry name" value="RING/U-box"/>
    <property type="match status" value="1"/>
</dbReference>
<dbReference type="InterPro" id="IPR027370">
    <property type="entry name" value="Znf-RING_euk"/>
</dbReference>
<dbReference type="InterPro" id="IPR047153">
    <property type="entry name" value="TRIM45/56/19-like"/>
</dbReference>
<sequence length="411" mass="47818">VHSESAAARQEPETEDSSMTDAESIRLEEKLRQFQNTWPPRNVYLTKRVLTGVMFHRQVYLTKRVLTAVTMDTQSMSKHLSELEKQRRRNLIFDEERFEETFLKCLICREAYNDTEKMPKMLPCHHTFCMECLCQMFRVEGEFRQSLTSAFRGMPMAVKIQCPSCREGLITSEAELRRLPNDHTILELLTFVKDTGKSDIQYCSKHQMQPLNFFCEPCIQPVCCDCTVIDHKESKGHIVVNVEEALQKYTPILDDTMADIKSQKLDLARQRDALEVSAESVDAMQQQLTEHIRSIFDRIRTALDERERELYDISDGEINRKREMIDGHMRTLNERETTLNAEFNGLQQAKDDKDISQMFTGHKSAREVLRHQVQVPTDCVKDFNVTFQFSTRTDANIRQQIGNLGNILFQS</sequence>
<keyword evidence="3" id="KW-0862">Zinc</keyword>
<keyword evidence="2 4" id="KW-0863">Zinc-finger</keyword>
<evidence type="ECO:0008006" key="10">
    <source>
        <dbReference type="Google" id="ProtNLM"/>
    </source>
</evidence>
<evidence type="ECO:0000256" key="2">
    <source>
        <dbReference type="ARBA" id="ARBA00022771"/>
    </source>
</evidence>
<keyword evidence="9" id="KW-1185">Reference proteome</keyword>
<organism evidence="8 9">
    <name type="scientific">Batillaria attramentaria</name>
    <dbReference type="NCBI Taxonomy" id="370345"/>
    <lineage>
        <taxon>Eukaryota</taxon>
        <taxon>Metazoa</taxon>
        <taxon>Spiralia</taxon>
        <taxon>Lophotrochozoa</taxon>
        <taxon>Mollusca</taxon>
        <taxon>Gastropoda</taxon>
        <taxon>Caenogastropoda</taxon>
        <taxon>Sorbeoconcha</taxon>
        <taxon>Cerithioidea</taxon>
        <taxon>Batillariidae</taxon>
        <taxon>Batillaria</taxon>
    </lineage>
</organism>
<feature type="region of interest" description="Disordered" evidence="5">
    <location>
        <begin position="1"/>
        <end position="22"/>
    </location>
</feature>
<dbReference type="SMART" id="SM00184">
    <property type="entry name" value="RING"/>
    <property type="match status" value="1"/>
</dbReference>
<evidence type="ECO:0000256" key="4">
    <source>
        <dbReference type="PROSITE-ProRule" id="PRU00024"/>
    </source>
</evidence>
<dbReference type="SMART" id="SM00336">
    <property type="entry name" value="BBOX"/>
    <property type="match status" value="1"/>
</dbReference>
<comment type="caution">
    <text evidence="8">The sequence shown here is derived from an EMBL/GenBank/DDBJ whole genome shotgun (WGS) entry which is preliminary data.</text>
</comment>
<evidence type="ECO:0000259" key="6">
    <source>
        <dbReference type="PROSITE" id="PS50089"/>
    </source>
</evidence>
<dbReference type="PANTHER" id="PTHR25462">
    <property type="entry name" value="BONUS, ISOFORM C-RELATED"/>
    <property type="match status" value="1"/>
</dbReference>
<gene>
    <name evidence="8" type="ORF">BaRGS_00039808</name>
</gene>
<dbReference type="InterPro" id="IPR000315">
    <property type="entry name" value="Znf_B-box"/>
</dbReference>
<dbReference type="Proteomes" id="UP001519460">
    <property type="component" value="Unassembled WGS sequence"/>
</dbReference>
<dbReference type="Gene3D" id="3.30.40.10">
    <property type="entry name" value="Zinc/RING finger domain, C3HC4 (zinc finger)"/>
    <property type="match status" value="1"/>
</dbReference>
<accession>A0ABD0J2N8</accession>
<protein>
    <recommendedName>
        <fullName evidence="10">RING-type domain-containing protein</fullName>
    </recommendedName>
</protein>
<dbReference type="PROSITE" id="PS50089">
    <property type="entry name" value="ZF_RING_2"/>
    <property type="match status" value="1"/>
</dbReference>
<feature type="domain" description="B box-type" evidence="7">
    <location>
        <begin position="198"/>
        <end position="242"/>
    </location>
</feature>